<gene>
    <name evidence="1" type="ORF">RNB18_29845</name>
</gene>
<dbReference type="SUPFAM" id="SSF55961">
    <property type="entry name" value="Bet v1-like"/>
    <property type="match status" value="1"/>
</dbReference>
<dbReference type="Proteomes" id="UP001183824">
    <property type="component" value="Unassembled WGS sequence"/>
</dbReference>
<comment type="caution">
    <text evidence="1">The sequence shown here is derived from an EMBL/GenBank/DDBJ whole genome shotgun (WGS) entry which is preliminary data.</text>
</comment>
<reference evidence="2" key="1">
    <citation type="submission" date="2023-07" db="EMBL/GenBank/DDBJ databases">
        <title>30 novel species of actinomycetes from the DSMZ collection.</title>
        <authorList>
            <person name="Nouioui I."/>
        </authorList>
    </citation>
    <scope>NUCLEOTIDE SEQUENCE [LARGE SCALE GENOMIC DNA]</scope>
    <source>
        <strain evidence="2">DSM 41640</strain>
    </source>
</reference>
<dbReference type="Gene3D" id="3.30.530.20">
    <property type="match status" value="1"/>
</dbReference>
<dbReference type="PANTHER" id="PTHR36166">
    <property type="entry name" value="CHROMOSOME 9, WHOLE GENOME SHOTGUN SEQUENCE"/>
    <property type="match status" value="1"/>
</dbReference>
<keyword evidence="2" id="KW-1185">Reference proteome</keyword>
<dbReference type="PANTHER" id="PTHR36166:SF1">
    <property type="entry name" value="SRPBCC DOMAIN-CONTAINING PROTEIN"/>
    <property type="match status" value="1"/>
</dbReference>
<organism evidence="1 2">
    <name type="scientific">Streptomyces doebereineriae</name>
    <dbReference type="NCBI Taxonomy" id="3075528"/>
    <lineage>
        <taxon>Bacteria</taxon>
        <taxon>Bacillati</taxon>
        <taxon>Actinomycetota</taxon>
        <taxon>Actinomycetes</taxon>
        <taxon>Kitasatosporales</taxon>
        <taxon>Streptomycetaceae</taxon>
        <taxon>Streptomyces</taxon>
    </lineage>
</organism>
<evidence type="ECO:0000313" key="1">
    <source>
        <dbReference type="EMBL" id="MDT0484364.1"/>
    </source>
</evidence>
<dbReference type="CDD" id="cd07822">
    <property type="entry name" value="SRPBCC_4"/>
    <property type="match status" value="1"/>
</dbReference>
<dbReference type="RefSeq" id="WP_311717224.1">
    <property type="nucleotide sequence ID" value="NZ_JAVREZ010000011.1"/>
</dbReference>
<proteinExistence type="predicted"/>
<sequence length="150" mass="16649">MRNVQHTAVVTAVTDIASPAEKVWKVLTDFAGYAQWHPALRFVDVPPEILPGTRLRAQVTLGTENDGEYGFTVLHYEAPRRLAWEGGIPEVLMGQHSFVLEPHEGGTRFTESEEFTGTAAVETVEPARSHMEEGYASYGRALKERLESGH</sequence>
<dbReference type="InterPro" id="IPR023393">
    <property type="entry name" value="START-like_dom_sf"/>
</dbReference>
<name>A0ABU2VG57_9ACTN</name>
<dbReference type="EMBL" id="JAVREZ010000011">
    <property type="protein sequence ID" value="MDT0484364.1"/>
    <property type="molecule type" value="Genomic_DNA"/>
</dbReference>
<dbReference type="Pfam" id="PF10604">
    <property type="entry name" value="Polyketide_cyc2"/>
    <property type="match status" value="1"/>
</dbReference>
<evidence type="ECO:0000313" key="2">
    <source>
        <dbReference type="Proteomes" id="UP001183824"/>
    </source>
</evidence>
<protein>
    <submittedName>
        <fullName evidence="1">SRPBCC domain-containing protein</fullName>
    </submittedName>
</protein>
<accession>A0ABU2VG57</accession>
<dbReference type="InterPro" id="IPR019587">
    <property type="entry name" value="Polyketide_cyclase/dehydratase"/>
</dbReference>